<dbReference type="Gene3D" id="1.20.5.170">
    <property type="match status" value="2"/>
</dbReference>
<dbReference type="AlphaFoldDB" id="A0A157Z090"/>
<evidence type="ECO:0000256" key="9">
    <source>
        <dbReference type="ARBA" id="ARBA00023136"/>
    </source>
</evidence>
<accession>A0A157Z090</accession>
<dbReference type="Pfam" id="PF05658">
    <property type="entry name" value="YadA_head"/>
    <property type="match status" value="1"/>
</dbReference>
<sequence>MKKVVLGGAALVSMVSAASAFAGNGAVQTCSADSGTYYKALGTYESACGDMAGVNQAGGGVFVTGDTSTWQDVIAVGGGQVAIYAADKISMNQYLDMTGHKISGVTNGEISATSTEAINGSQLYETNQKVEKNTADIGKNTADIATLNTNVAQNTADIAKNTSDIATLNTNVAQNTSDITNINNQLASGNIGLVKQDGSTRNITVAKDNDGKVVDMTGTEGTRTVTGVSAGALTADSTDAVNGSQLYQTNLNVESLSQQVANFSSMGSSSLASQNNDTPAVASGANSSAIGNGSKATGKNSVAIGSGSVADEDNTVSIGSVGNERRVTNVAPGVKGTDAVNMNQLNAVQSSVNAVARSAFAGVASAMAMPNLTPSQPGKTVVAAGVANYKGYTAVGVGGTYRSRNNHWLVNAAASVTPSGDTGVRGQVGYEF</sequence>
<dbReference type="Pfam" id="PF05662">
    <property type="entry name" value="YadA_stalk"/>
    <property type="match status" value="3"/>
</dbReference>
<keyword evidence="7 12" id="KW-0732">Signal</keyword>
<dbReference type="SUPFAM" id="SSF54523">
    <property type="entry name" value="Pili subunits"/>
    <property type="match status" value="1"/>
</dbReference>
<evidence type="ECO:0000313" key="17">
    <source>
        <dbReference type="Proteomes" id="UP000054851"/>
    </source>
</evidence>
<organism evidence="16 17">
    <name type="scientific">Caballeronia hypogeia</name>
    <dbReference type="NCBI Taxonomy" id="1777140"/>
    <lineage>
        <taxon>Bacteria</taxon>
        <taxon>Pseudomonadati</taxon>
        <taxon>Pseudomonadota</taxon>
        <taxon>Betaproteobacteria</taxon>
        <taxon>Burkholderiales</taxon>
        <taxon>Burkholderiaceae</taxon>
        <taxon>Caballeronia</taxon>
    </lineage>
</organism>
<comment type="caution">
    <text evidence="16">The sequence shown here is derived from an EMBL/GenBank/DDBJ whole genome shotgun (WGS) entry which is preliminary data.</text>
</comment>
<feature type="domain" description="Trimeric autotransporter adhesin YadA-like head" evidence="14">
    <location>
        <begin position="282"/>
        <end position="308"/>
    </location>
</feature>
<evidence type="ECO:0000313" key="16">
    <source>
        <dbReference type="EMBL" id="SAK38918.1"/>
    </source>
</evidence>
<keyword evidence="4" id="KW-0813">Transport</keyword>
<evidence type="ECO:0000256" key="7">
    <source>
        <dbReference type="ARBA" id="ARBA00022729"/>
    </source>
</evidence>
<keyword evidence="8" id="KW-0653">Protein transport</keyword>
<evidence type="ECO:0000259" key="14">
    <source>
        <dbReference type="Pfam" id="PF05658"/>
    </source>
</evidence>
<evidence type="ECO:0000256" key="4">
    <source>
        <dbReference type="ARBA" id="ARBA00022448"/>
    </source>
</evidence>
<dbReference type="InterPro" id="IPR008640">
    <property type="entry name" value="Adhesin_Head_dom"/>
</dbReference>
<proteinExistence type="inferred from homology"/>
<comment type="subcellular location">
    <subcellularLocation>
        <location evidence="2">Cell outer membrane</location>
    </subcellularLocation>
    <subcellularLocation>
        <location evidence="1">Cell surface</location>
    </subcellularLocation>
</comment>
<dbReference type="GO" id="GO:0009986">
    <property type="term" value="C:cell surface"/>
    <property type="evidence" value="ECO:0007669"/>
    <property type="project" value="UniProtKB-SubCell"/>
</dbReference>
<evidence type="ECO:0000256" key="10">
    <source>
        <dbReference type="ARBA" id="ARBA00023237"/>
    </source>
</evidence>
<dbReference type="InterPro" id="IPR008635">
    <property type="entry name" value="Coiled_stalk_dom"/>
</dbReference>
<dbReference type="Gene3D" id="3.30.1300.30">
    <property type="entry name" value="GSPII I/J protein-like"/>
    <property type="match status" value="1"/>
</dbReference>
<feature type="region of interest" description="Disordered" evidence="11">
    <location>
        <begin position="267"/>
        <end position="298"/>
    </location>
</feature>
<comment type="similarity">
    <text evidence="3">Belongs to the autotransporter-2 (AT-2) (TC 1.B.40) family.</text>
</comment>
<feature type="domain" description="Trimeric autotransporter adhesin YadA-like stalk" evidence="15">
    <location>
        <begin position="326"/>
        <end position="365"/>
    </location>
</feature>
<dbReference type="GO" id="GO:0009279">
    <property type="term" value="C:cell outer membrane"/>
    <property type="evidence" value="ECO:0007669"/>
    <property type="project" value="UniProtKB-SubCell"/>
</dbReference>
<keyword evidence="6" id="KW-0812">Transmembrane</keyword>
<protein>
    <submittedName>
        <fullName evidence="16">YadA domain-containing protein</fullName>
    </submittedName>
</protein>
<dbReference type="InterPro" id="IPR005594">
    <property type="entry name" value="YadA_C"/>
</dbReference>
<feature type="compositionally biased region" description="Polar residues" evidence="11">
    <location>
        <begin position="267"/>
        <end position="278"/>
    </location>
</feature>
<dbReference type="InterPro" id="IPR045584">
    <property type="entry name" value="Pilin-like"/>
</dbReference>
<feature type="compositionally biased region" description="Low complexity" evidence="11">
    <location>
        <begin position="280"/>
        <end position="294"/>
    </location>
</feature>
<evidence type="ECO:0000256" key="11">
    <source>
        <dbReference type="SAM" id="MobiDB-lite"/>
    </source>
</evidence>
<evidence type="ECO:0000256" key="3">
    <source>
        <dbReference type="ARBA" id="ARBA00005848"/>
    </source>
</evidence>
<dbReference type="Proteomes" id="UP000054851">
    <property type="component" value="Unassembled WGS sequence"/>
</dbReference>
<dbReference type="GO" id="GO:0015031">
    <property type="term" value="P:protein transport"/>
    <property type="evidence" value="ECO:0007669"/>
    <property type="project" value="UniProtKB-KW"/>
</dbReference>
<dbReference type="STRING" id="1777140.AWB79_00016"/>
<evidence type="ECO:0000256" key="5">
    <source>
        <dbReference type="ARBA" id="ARBA00022452"/>
    </source>
</evidence>
<feature type="signal peptide" evidence="12">
    <location>
        <begin position="1"/>
        <end position="22"/>
    </location>
</feature>
<feature type="chain" id="PRO_5007618713" evidence="12">
    <location>
        <begin position="23"/>
        <end position="432"/>
    </location>
</feature>
<keyword evidence="5" id="KW-1134">Transmembrane beta strand</keyword>
<dbReference type="InterPro" id="IPR011049">
    <property type="entry name" value="Serralysin-like_metalloprot_C"/>
</dbReference>
<dbReference type="EMBL" id="FCOA02000001">
    <property type="protein sequence ID" value="SAK38918.1"/>
    <property type="molecule type" value="Genomic_DNA"/>
</dbReference>
<keyword evidence="9" id="KW-0472">Membrane</keyword>
<dbReference type="Pfam" id="PF03895">
    <property type="entry name" value="YadA_anchor"/>
    <property type="match status" value="1"/>
</dbReference>
<reference evidence="16" key="1">
    <citation type="submission" date="2016-01" db="EMBL/GenBank/DDBJ databases">
        <authorList>
            <person name="Peeters C."/>
        </authorList>
    </citation>
    <scope>NUCLEOTIDE SEQUENCE</scope>
    <source>
        <strain evidence="16">LMG 29322</strain>
    </source>
</reference>
<evidence type="ECO:0000256" key="1">
    <source>
        <dbReference type="ARBA" id="ARBA00004241"/>
    </source>
</evidence>
<evidence type="ECO:0000259" key="15">
    <source>
        <dbReference type="Pfam" id="PF05662"/>
    </source>
</evidence>
<evidence type="ECO:0000256" key="8">
    <source>
        <dbReference type="ARBA" id="ARBA00022927"/>
    </source>
</evidence>
<feature type="domain" description="Trimeric autotransporter adhesin YadA-like C-terminal membrane anchor" evidence="13">
    <location>
        <begin position="374"/>
        <end position="432"/>
    </location>
</feature>
<dbReference type="Gene3D" id="2.150.10.10">
    <property type="entry name" value="Serralysin-like metalloprotease, C-terminal"/>
    <property type="match status" value="1"/>
</dbReference>
<gene>
    <name evidence="16" type="ORF">AWB79_00016</name>
</gene>
<name>A0A157Z090_9BURK</name>
<evidence type="ECO:0000256" key="2">
    <source>
        <dbReference type="ARBA" id="ARBA00004442"/>
    </source>
</evidence>
<feature type="domain" description="Trimeric autotransporter adhesin YadA-like stalk" evidence="15">
    <location>
        <begin position="101"/>
        <end position="144"/>
    </location>
</feature>
<keyword evidence="10" id="KW-0998">Cell outer membrane</keyword>
<keyword evidence="17" id="KW-1185">Reference proteome</keyword>
<feature type="domain" description="Trimeric autotransporter adhesin YadA-like stalk" evidence="15">
    <location>
        <begin position="225"/>
        <end position="263"/>
    </location>
</feature>
<dbReference type="SUPFAM" id="SSF101967">
    <property type="entry name" value="Adhesin YadA, collagen-binding domain"/>
    <property type="match status" value="3"/>
</dbReference>
<evidence type="ECO:0000259" key="13">
    <source>
        <dbReference type="Pfam" id="PF03895"/>
    </source>
</evidence>
<evidence type="ECO:0000256" key="6">
    <source>
        <dbReference type="ARBA" id="ARBA00022692"/>
    </source>
</evidence>
<evidence type="ECO:0000256" key="12">
    <source>
        <dbReference type="SAM" id="SignalP"/>
    </source>
</evidence>